<feature type="region of interest" description="Disordered" evidence="1">
    <location>
        <begin position="709"/>
        <end position="745"/>
    </location>
</feature>
<gene>
    <name evidence="2" type="ORF">M404DRAFT_36112</name>
</gene>
<feature type="compositionally biased region" description="Acidic residues" evidence="1">
    <location>
        <begin position="723"/>
        <end position="735"/>
    </location>
</feature>
<evidence type="ECO:0000313" key="3">
    <source>
        <dbReference type="Proteomes" id="UP000054217"/>
    </source>
</evidence>
<organism evidence="2 3">
    <name type="scientific">Pisolithus tinctorius Marx 270</name>
    <dbReference type="NCBI Taxonomy" id="870435"/>
    <lineage>
        <taxon>Eukaryota</taxon>
        <taxon>Fungi</taxon>
        <taxon>Dikarya</taxon>
        <taxon>Basidiomycota</taxon>
        <taxon>Agaricomycotina</taxon>
        <taxon>Agaricomycetes</taxon>
        <taxon>Agaricomycetidae</taxon>
        <taxon>Boletales</taxon>
        <taxon>Sclerodermatineae</taxon>
        <taxon>Pisolithaceae</taxon>
        <taxon>Pisolithus</taxon>
    </lineage>
</organism>
<dbReference type="HOGENOM" id="CLU_002907_0_0_1"/>
<evidence type="ECO:0000313" key="2">
    <source>
        <dbReference type="EMBL" id="KIN93420.1"/>
    </source>
</evidence>
<sequence>MQLLEVAKNLDDQANTLKLQGLNDAHKIKRMLSSLEDHTSLVMALSDHDVPWLRQLLQTSLHNGTSIRTILRMIEDALKCGYCPKNHGMDAIDLALLVYRLRGANLLFALNQRLALPSLRTLPCHVSFTKVLPTIGCISSTTVETNIKTVLHSSWDSACHGCHGVSLLIDETALEEAAIYMSDANGVGGLCWLHSHVIDPSLHMYQSALNIAHALQEGHVHLAKEVTVVGLHLFGEDTVYPILAAPTCKSEDARDMETVLTLVTNAYKDTGSPAIVGPLWSIATDGDALQHKAGHKLFVKNKIPISSDLFGILSNLPGLNMFTGDDMVTLDFDFKCHDHDTSPNLLQLRPKKEPGVLSNFDIKHVFKCRSRLYLNNSHCINTFLLEHYLPWVKGMDDDTVTRLLYPDNPQDVPRVIELMTALIKLGNITQPHDLDINTAADVDALHFLSQVLQCLVDPYINIRLSLSEQVVHLSCFAHLLYASYHDQRHCLMPHQLYYDSQTMVKAVVINIVKQQKLNPFEQFSLLDQGDDHLELLFAFLHMSDCLGVARDIGGIYACNPDLSHGHRRLNLSPKESVDHITHHHWVGDIIAGHCNLPTAWLQGRHNALVILKDSHLPPDVYDFDLLFRPDTGIDLLCVFGEGRYPSVNDDIDDDEPTIPAPCSTNMPCLPWPADEQSLMTVDHDIEVPAMAVEDSVEILLEEALDGIVGDDLQDGGDHSGGDAFDESIDQDDDDMPSPNRPPKGPGICPNDYLWCEKKWAHKSTICRVVISPNFTVKSHDCLLCVCGFSPVNKSNSGMQSGNLLQGDKFVVGDLFVTLVRTQAKVMAIALARCTSISHNGSLHGNLNLATLTSSCGNVKLGGDILMLALASTESLDNISELLWIWTGSFVSIPSPVPGTATTTKHVASISVSGHLVEMANPLVVKASSYLLPENCEHINSRDSTWALTHDALEVATSTMWKRIVDLGVPLMNIPSLSGESPSFPYKASDGTSTLICVSGTEQLNASRGKAVGTQCPVCEQTTKDLRSHMGGHILHVAHGVPELGCNQITGTLPCGFCGRTGEPECAITVKLLARMTQWDSKCPLKESFQYASTNKGSESRPCRNVPIVCKLCEAPGQETDTHPAIWHYNMEAHLEYQHPEYSHPGKPHRLPLPHNVYDSMVLTPSEEKKAQIPLRPAFTNILEKDKASAKVRTQSQKWKENVAVSGILSKKAQLV</sequence>
<keyword evidence="3" id="KW-1185">Reference proteome</keyword>
<reference evidence="3" key="2">
    <citation type="submission" date="2015-01" db="EMBL/GenBank/DDBJ databases">
        <title>Evolutionary Origins and Diversification of the Mycorrhizal Mutualists.</title>
        <authorList>
            <consortium name="DOE Joint Genome Institute"/>
            <consortium name="Mycorrhizal Genomics Consortium"/>
            <person name="Kohler A."/>
            <person name="Kuo A."/>
            <person name="Nagy L.G."/>
            <person name="Floudas D."/>
            <person name="Copeland A."/>
            <person name="Barry K.W."/>
            <person name="Cichocki N."/>
            <person name="Veneault-Fourrey C."/>
            <person name="LaButti K."/>
            <person name="Lindquist E.A."/>
            <person name="Lipzen A."/>
            <person name="Lundell T."/>
            <person name="Morin E."/>
            <person name="Murat C."/>
            <person name="Riley R."/>
            <person name="Ohm R."/>
            <person name="Sun H."/>
            <person name="Tunlid A."/>
            <person name="Henrissat B."/>
            <person name="Grigoriev I.V."/>
            <person name="Hibbett D.S."/>
            <person name="Martin F."/>
        </authorList>
    </citation>
    <scope>NUCLEOTIDE SEQUENCE [LARGE SCALE GENOMIC DNA]</scope>
    <source>
        <strain evidence="3">Marx 270</strain>
    </source>
</reference>
<proteinExistence type="predicted"/>
<dbReference type="AlphaFoldDB" id="A0A0C3NC77"/>
<name>A0A0C3NC77_PISTI</name>
<dbReference type="Proteomes" id="UP000054217">
    <property type="component" value="Unassembled WGS sequence"/>
</dbReference>
<accession>A0A0C3NC77</accession>
<dbReference type="OrthoDB" id="3048541at2759"/>
<reference evidence="2 3" key="1">
    <citation type="submission" date="2014-04" db="EMBL/GenBank/DDBJ databases">
        <authorList>
            <consortium name="DOE Joint Genome Institute"/>
            <person name="Kuo A."/>
            <person name="Kohler A."/>
            <person name="Costa M.D."/>
            <person name="Nagy L.G."/>
            <person name="Floudas D."/>
            <person name="Copeland A."/>
            <person name="Barry K.W."/>
            <person name="Cichocki N."/>
            <person name="Veneault-Fourrey C."/>
            <person name="LaButti K."/>
            <person name="Lindquist E.A."/>
            <person name="Lipzen A."/>
            <person name="Lundell T."/>
            <person name="Morin E."/>
            <person name="Murat C."/>
            <person name="Sun H."/>
            <person name="Tunlid A."/>
            <person name="Henrissat B."/>
            <person name="Grigoriev I.V."/>
            <person name="Hibbett D.S."/>
            <person name="Martin F."/>
            <person name="Nordberg H.P."/>
            <person name="Cantor M.N."/>
            <person name="Hua S.X."/>
        </authorList>
    </citation>
    <scope>NUCLEOTIDE SEQUENCE [LARGE SCALE GENOMIC DNA]</scope>
    <source>
        <strain evidence="2 3">Marx 270</strain>
    </source>
</reference>
<evidence type="ECO:0000256" key="1">
    <source>
        <dbReference type="SAM" id="MobiDB-lite"/>
    </source>
</evidence>
<dbReference type="InParanoid" id="A0A0C3NC77"/>
<protein>
    <submittedName>
        <fullName evidence="2">Uncharacterized protein</fullName>
    </submittedName>
</protein>
<dbReference type="EMBL" id="KN832170">
    <property type="protein sequence ID" value="KIN93420.1"/>
    <property type="molecule type" value="Genomic_DNA"/>
</dbReference>